<keyword evidence="5 6" id="KW-0472">Membrane</keyword>
<gene>
    <name evidence="7" type="ORF">BHU72_03360</name>
</gene>
<reference evidence="7 8" key="1">
    <citation type="submission" date="2016-09" db="EMBL/GenBank/DDBJ databases">
        <title>Desulfuribacillus arsenicus sp. nov., an obligately anaerobic, dissimilatory arsenic- and antimonate-reducing bacterium isolated from anoxic sediments.</title>
        <authorList>
            <person name="Abin C.A."/>
            <person name="Hollibaugh J.T."/>
        </authorList>
    </citation>
    <scope>NUCLEOTIDE SEQUENCE [LARGE SCALE GENOMIC DNA]</scope>
    <source>
        <strain evidence="7 8">MLFW-2</strain>
    </source>
</reference>
<sequence length="207" mass="23409">MNNYGKLIIAILFTTMCIYIYMPISAVASDNVYDSLLGDKNSNETKTLDQIPGSTEETSSNTSNEVSSTWMFLTAFFKLVLATTAIVAIIYFGARIISEKRKRSQSSQNTQTLGVHALGQNKTLQIIRVGKKIYVIGVGDNINLIKELSEEEGTEFFADMEESYDTDASNNSMPSQFENIFKKKLTELKDRKNSLQHDQRENEREYL</sequence>
<protein>
    <recommendedName>
        <fullName evidence="9">Flagellar protein</fullName>
    </recommendedName>
</protein>
<evidence type="ECO:0008006" key="9">
    <source>
        <dbReference type="Google" id="ProtNLM"/>
    </source>
</evidence>
<evidence type="ECO:0000256" key="3">
    <source>
        <dbReference type="ARBA" id="ARBA00022692"/>
    </source>
</evidence>
<dbReference type="GO" id="GO:0044781">
    <property type="term" value="P:bacterial-type flagellum organization"/>
    <property type="evidence" value="ECO:0007669"/>
    <property type="project" value="InterPro"/>
</dbReference>
<evidence type="ECO:0000256" key="6">
    <source>
        <dbReference type="SAM" id="Phobius"/>
    </source>
</evidence>
<accession>A0A1E5L6N7</accession>
<evidence type="ECO:0000256" key="5">
    <source>
        <dbReference type="ARBA" id="ARBA00023136"/>
    </source>
</evidence>
<dbReference type="EMBL" id="MJAT01000012">
    <property type="protein sequence ID" value="OEH85832.1"/>
    <property type="molecule type" value="Genomic_DNA"/>
</dbReference>
<dbReference type="Proteomes" id="UP000095255">
    <property type="component" value="Unassembled WGS sequence"/>
</dbReference>
<proteinExistence type="predicted"/>
<dbReference type="GO" id="GO:0016020">
    <property type="term" value="C:membrane"/>
    <property type="evidence" value="ECO:0007669"/>
    <property type="project" value="InterPro"/>
</dbReference>
<comment type="subcellular location">
    <subcellularLocation>
        <location evidence="1">Cell membrane</location>
    </subcellularLocation>
</comment>
<dbReference type="Pfam" id="PF04347">
    <property type="entry name" value="FliO"/>
    <property type="match status" value="1"/>
</dbReference>
<dbReference type="AlphaFoldDB" id="A0A1E5L6N7"/>
<keyword evidence="8" id="KW-1185">Reference proteome</keyword>
<feature type="transmembrane region" description="Helical" evidence="6">
    <location>
        <begin position="70"/>
        <end position="94"/>
    </location>
</feature>
<evidence type="ECO:0000313" key="8">
    <source>
        <dbReference type="Proteomes" id="UP000095255"/>
    </source>
</evidence>
<comment type="caution">
    <text evidence="7">The sequence shown here is derived from an EMBL/GenBank/DDBJ whole genome shotgun (WGS) entry which is preliminary data.</text>
</comment>
<evidence type="ECO:0000256" key="4">
    <source>
        <dbReference type="ARBA" id="ARBA00022989"/>
    </source>
</evidence>
<evidence type="ECO:0000313" key="7">
    <source>
        <dbReference type="EMBL" id="OEH85832.1"/>
    </source>
</evidence>
<keyword evidence="4 6" id="KW-1133">Transmembrane helix</keyword>
<organism evidence="7 8">
    <name type="scientific">Desulfuribacillus stibiiarsenatis</name>
    <dbReference type="NCBI Taxonomy" id="1390249"/>
    <lineage>
        <taxon>Bacteria</taxon>
        <taxon>Bacillati</taxon>
        <taxon>Bacillota</taxon>
        <taxon>Desulfuribacillia</taxon>
        <taxon>Desulfuribacillales</taxon>
        <taxon>Desulfuribacillaceae</taxon>
        <taxon>Desulfuribacillus</taxon>
    </lineage>
</organism>
<keyword evidence="3 6" id="KW-0812">Transmembrane</keyword>
<name>A0A1E5L6N7_9FIRM</name>
<feature type="transmembrane region" description="Helical" evidence="6">
    <location>
        <begin position="7"/>
        <end position="28"/>
    </location>
</feature>
<keyword evidence="2" id="KW-1003">Cell membrane</keyword>
<evidence type="ECO:0000256" key="2">
    <source>
        <dbReference type="ARBA" id="ARBA00022475"/>
    </source>
</evidence>
<dbReference type="InterPro" id="IPR022781">
    <property type="entry name" value="Flagellar_biosynth_FliO"/>
</dbReference>
<dbReference type="OrthoDB" id="2376965at2"/>
<dbReference type="STRING" id="1390249.BHU72_03360"/>
<dbReference type="RefSeq" id="WP_069701915.1">
    <property type="nucleotide sequence ID" value="NZ_MJAT01000012.1"/>
</dbReference>
<evidence type="ECO:0000256" key="1">
    <source>
        <dbReference type="ARBA" id="ARBA00004236"/>
    </source>
</evidence>